<dbReference type="OrthoDB" id="4114825at2759"/>
<evidence type="ECO:0000313" key="3">
    <source>
        <dbReference type="EMBL" id="KAH7126724.1"/>
    </source>
</evidence>
<feature type="domain" description="DUF8004" evidence="2">
    <location>
        <begin position="278"/>
        <end position="369"/>
    </location>
</feature>
<feature type="region of interest" description="Disordered" evidence="1">
    <location>
        <begin position="1031"/>
        <end position="1051"/>
    </location>
</feature>
<organism evidence="3 4">
    <name type="scientific">Dendryphion nanum</name>
    <dbReference type="NCBI Taxonomy" id="256645"/>
    <lineage>
        <taxon>Eukaryota</taxon>
        <taxon>Fungi</taxon>
        <taxon>Dikarya</taxon>
        <taxon>Ascomycota</taxon>
        <taxon>Pezizomycotina</taxon>
        <taxon>Dothideomycetes</taxon>
        <taxon>Pleosporomycetidae</taxon>
        <taxon>Pleosporales</taxon>
        <taxon>Torulaceae</taxon>
        <taxon>Dendryphion</taxon>
    </lineage>
</organism>
<dbReference type="EMBL" id="JAGMWT010000006">
    <property type="protein sequence ID" value="KAH7126724.1"/>
    <property type="molecule type" value="Genomic_DNA"/>
</dbReference>
<gene>
    <name evidence="3" type="ORF">B0J11DRAFT_283986</name>
</gene>
<feature type="compositionally biased region" description="Polar residues" evidence="1">
    <location>
        <begin position="24"/>
        <end position="53"/>
    </location>
</feature>
<dbReference type="Proteomes" id="UP000700596">
    <property type="component" value="Unassembled WGS sequence"/>
</dbReference>
<feature type="compositionally biased region" description="Low complexity" evidence="1">
    <location>
        <begin position="816"/>
        <end position="842"/>
    </location>
</feature>
<dbReference type="AlphaFoldDB" id="A0A9P9IPN0"/>
<feature type="region of interest" description="Disordered" evidence="1">
    <location>
        <begin position="734"/>
        <end position="792"/>
    </location>
</feature>
<dbReference type="Pfam" id="PF26013">
    <property type="entry name" value="DUF8004"/>
    <property type="match status" value="1"/>
</dbReference>
<feature type="region of interest" description="Disordered" evidence="1">
    <location>
        <begin position="806"/>
        <end position="850"/>
    </location>
</feature>
<proteinExistence type="predicted"/>
<reference evidence="3" key="1">
    <citation type="journal article" date="2021" name="Nat. Commun.">
        <title>Genetic determinants of endophytism in the Arabidopsis root mycobiome.</title>
        <authorList>
            <person name="Mesny F."/>
            <person name="Miyauchi S."/>
            <person name="Thiergart T."/>
            <person name="Pickel B."/>
            <person name="Atanasova L."/>
            <person name="Karlsson M."/>
            <person name="Huettel B."/>
            <person name="Barry K.W."/>
            <person name="Haridas S."/>
            <person name="Chen C."/>
            <person name="Bauer D."/>
            <person name="Andreopoulos W."/>
            <person name="Pangilinan J."/>
            <person name="LaButti K."/>
            <person name="Riley R."/>
            <person name="Lipzen A."/>
            <person name="Clum A."/>
            <person name="Drula E."/>
            <person name="Henrissat B."/>
            <person name="Kohler A."/>
            <person name="Grigoriev I.V."/>
            <person name="Martin F.M."/>
            <person name="Hacquard S."/>
        </authorList>
    </citation>
    <scope>NUCLEOTIDE SEQUENCE</scope>
    <source>
        <strain evidence="3">MPI-CAGE-CH-0243</strain>
    </source>
</reference>
<feature type="region of interest" description="Disordered" evidence="1">
    <location>
        <begin position="24"/>
        <end position="111"/>
    </location>
</feature>
<feature type="compositionally biased region" description="Polar residues" evidence="1">
    <location>
        <begin position="79"/>
        <end position="111"/>
    </location>
</feature>
<name>A0A9P9IPN0_9PLEO</name>
<keyword evidence="4" id="KW-1185">Reference proteome</keyword>
<protein>
    <recommendedName>
        <fullName evidence="2">DUF8004 domain-containing protein</fullName>
    </recommendedName>
</protein>
<feature type="compositionally biased region" description="Polar residues" evidence="1">
    <location>
        <begin position="735"/>
        <end position="754"/>
    </location>
</feature>
<evidence type="ECO:0000256" key="1">
    <source>
        <dbReference type="SAM" id="MobiDB-lite"/>
    </source>
</evidence>
<dbReference type="PANTHER" id="PTHR39601:SF1">
    <property type="entry name" value="CHORIOGENIN HMINOR"/>
    <property type="match status" value="1"/>
</dbReference>
<accession>A0A9P9IPN0</accession>
<evidence type="ECO:0000313" key="4">
    <source>
        <dbReference type="Proteomes" id="UP000700596"/>
    </source>
</evidence>
<evidence type="ECO:0000259" key="2">
    <source>
        <dbReference type="Pfam" id="PF26013"/>
    </source>
</evidence>
<dbReference type="InterPro" id="IPR058317">
    <property type="entry name" value="DUF8004"/>
</dbReference>
<sequence>MPSRRLSNYAGQPGAAVATHTLSLRESSSRQEGNLTTHISPTGHTISASTPASSKRPAATTRRHSLTAQHAPPLAAGSASHTSDSQRRYSSLNIPITTNTSKRSSSCSATMRNSMRPLRVKRWAGLTRTTSDWDGLRRDPELWFDNGDCYVHLYARGQSRRGPSFCVPFEVLRRTNCGAMFSLCFAQTTPSPDSDSKSTRRLSSGFTTEVSKTSTVELYIPAPDDASREGAFQWHITTRNFFAFVFGKSLVGSHFGQALVDLQERLQLFRSGQIDNHRDLLTYIEDQGYRDLVDCPDYSLATLYYAEHYRLRDVWIDAFAHCVGMNDSLVVSTEFEPISRLTKALITRAYLEMDIHLGRVTCALRNFLEDDLSSAFLGLTDGARAHLDRFRSFLHSYYVDKFGYWPPPKGSSFSKALYKSMYFDFKNMHDYLVDLESTADIATQKPASGGICVLQNVDLFDRRHNFNPLPHPLPLLPNHLSLSRRTQSQKTLRTLTLGSKQSKTDRYTTARAALTAATNFEDSTLINAPIVQAYMRFERQCALNNQREERVSMADARKVRWLLIYGTLQYLISAIQSPKEVRDTDGPGYFLCCLVAEQSPWQSGTRTPNTLGFGSISVPDAINNYLSESYDLTPGTPSTLTIQPDCQTDGYFTHTNPDMTPYTSRPISVEVPAPLRITTPLVRDSSIRSLRNLSLSARSSRRNSLKAVKTSAQPFCEIIVHGFGNGLNDAIVDPPSSNVSRVQSTNPSGRSSRSILPDGAGPETSWLRPLTPDNTSSRRSSKLGSFVRGQSRTPMLTAIKMDQIVTPPGRGEYLEPPGSSDSAGSADSPFWSDGASASSKSSTHSDNDVRLERKCSSAEASGLLGGFVSVDGSPIAAPKFMSLSKTVSPTTPREDDFRFSFNHQNFEPLLLQVENSPASVLMDCTIGVALSGPPTHPSYAPPPPPTAAMSSIAFPLATPKPRSPLTRSLSADSLAPLSPLGMNPPSPKSIIGSKKEPCAKETVLDIFAALSLAPHQPEERVEEVVRRCSNESTGSIAGATPPPITKNNTPIDMKKVVEQAQQGRKKDRRISFWRR</sequence>
<comment type="caution">
    <text evidence="3">The sequence shown here is derived from an EMBL/GenBank/DDBJ whole genome shotgun (WGS) entry which is preliminary data.</text>
</comment>
<dbReference type="PANTHER" id="PTHR39601">
    <property type="entry name" value="CHORIOGENIN HMINOR"/>
    <property type="match status" value="1"/>
</dbReference>